<evidence type="ECO:0000313" key="4">
    <source>
        <dbReference type="Proteomes" id="UP000836841"/>
    </source>
</evidence>
<dbReference type="EMBL" id="OU466862">
    <property type="protein sequence ID" value="CAH2069554.1"/>
    <property type="molecule type" value="Genomic_DNA"/>
</dbReference>
<evidence type="ECO:0000259" key="2">
    <source>
        <dbReference type="Pfam" id="PF25896"/>
    </source>
</evidence>
<accession>A0AAU9SMD0</accession>
<evidence type="ECO:0000313" key="3">
    <source>
        <dbReference type="EMBL" id="CAH2069554.1"/>
    </source>
</evidence>
<dbReference type="PANTHER" id="PTHR34568:SF4">
    <property type="entry name" value="OS02G0638000 PROTEIN"/>
    <property type="match status" value="1"/>
</dbReference>
<dbReference type="InterPro" id="IPR058942">
    <property type="entry name" value="AT3G52170-like"/>
</dbReference>
<feature type="region of interest" description="Disordered" evidence="1">
    <location>
        <begin position="162"/>
        <end position="181"/>
    </location>
</feature>
<evidence type="ECO:0000256" key="1">
    <source>
        <dbReference type="SAM" id="MobiDB-lite"/>
    </source>
</evidence>
<dbReference type="Pfam" id="PF25896">
    <property type="entry name" value="HTH_AT3G52170"/>
    <property type="match status" value="1"/>
</dbReference>
<feature type="region of interest" description="Disordered" evidence="1">
    <location>
        <begin position="84"/>
        <end position="114"/>
    </location>
</feature>
<reference evidence="3 4" key="1">
    <citation type="submission" date="2022-03" db="EMBL/GenBank/DDBJ databases">
        <authorList>
            <person name="Nunn A."/>
            <person name="Chopra R."/>
            <person name="Nunn A."/>
            <person name="Contreras Garrido A."/>
        </authorList>
    </citation>
    <scope>NUCLEOTIDE SEQUENCE [LARGE SCALE GENOMIC DNA]</scope>
</reference>
<dbReference type="Proteomes" id="UP000836841">
    <property type="component" value="Chromosome 6"/>
</dbReference>
<dbReference type="InterPro" id="IPR058941">
    <property type="entry name" value="HTH_AT3G52170-like"/>
</dbReference>
<name>A0AAU9SMD0_THLAR</name>
<sequence length="265" mass="28575">MSYRAANAGKFPTFYATFKEVGGSYYVVRDILQELKLKPNAPLPIVAKALSQAPAFVPIDTSSQTLYDADTEHVSSVVADTVFQDGSPDTIETGSDQGPSTKDFSRPISDESDLQGNDLVIAETGSDQSLGTIETGSDEIDLQGNNLVIAATHDKTATEIAPNDDVDSKCDSDSNSHLPESQTLVSEECFKNSGGEEEEKLTKLGSQESKADHLEEIAVSANILPTETRLVSAEKDGEVKTGERSSAWSNIMSLAKDFANFWRKE</sequence>
<dbReference type="AlphaFoldDB" id="A0AAU9SMD0"/>
<keyword evidence="4" id="KW-1185">Reference proteome</keyword>
<proteinExistence type="predicted"/>
<dbReference type="PANTHER" id="PTHR34568">
    <property type="entry name" value="RRM DOMAIN-CONTAINING PROTEIN"/>
    <property type="match status" value="1"/>
</dbReference>
<organism evidence="3 4">
    <name type="scientific">Thlaspi arvense</name>
    <name type="common">Field penny-cress</name>
    <dbReference type="NCBI Taxonomy" id="13288"/>
    <lineage>
        <taxon>Eukaryota</taxon>
        <taxon>Viridiplantae</taxon>
        <taxon>Streptophyta</taxon>
        <taxon>Embryophyta</taxon>
        <taxon>Tracheophyta</taxon>
        <taxon>Spermatophyta</taxon>
        <taxon>Magnoliopsida</taxon>
        <taxon>eudicotyledons</taxon>
        <taxon>Gunneridae</taxon>
        <taxon>Pentapetalae</taxon>
        <taxon>rosids</taxon>
        <taxon>malvids</taxon>
        <taxon>Brassicales</taxon>
        <taxon>Brassicaceae</taxon>
        <taxon>Thlaspideae</taxon>
        <taxon>Thlaspi</taxon>
    </lineage>
</organism>
<feature type="compositionally biased region" description="Polar residues" evidence="1">
    <location>
        <begin position="90"/>
        <end position="102"/>
    </location>
</feature>
<protein>
    <recommendedName>
        <fullName evidence="2">AT3G52170-like helix-turn-helix domain-containing protein</fullName>
    </recommendedName>
</protein>
<feature type="domain" description="AT3G52170-like helix-turn-helix" evidence="2">
    <location>
        <begin position="2"/>
        <end position="36"/>
    </location>
</feature>
<gene>
    <name evidence="3" type="ORF">TAV2_LOCUS19949</name>
</gene>